<dbReference type="InterPro" id="IPR011990">
    <property type="entry name" value="TPR-like_helical_dom_sf"/>
</dbReference>
<keyword evidence="3" id="KW-1185">Reference proteome</keyword>
<dbReference type="Proteomes" id="UP000248168">
    <property type="component" value="Unassembled WGS sequence"/>
</dbReference>
<dbReference type="EMBL" id="OUNR01000019">
    <property type="protein sequence ID" value="SPP66333.1"/>
    <property type="molecule type" value="Genomic_DNA"/>
</dbReference>
<accession>A0A330L8N7</accession>
<feature type="repeat" description="TPR" evidence="1">
    <location>
        <begin position="74"/>
        <end position="107"/>
    </location>
</feature>
<organism evidence="2 3">
    <name type="scientific">Nitrospira lenta</name>
    <dbReference type="NCBI Taxonomy" id="1436998"/>
    <lineage>
        <taxon>Bacteria</taxon>
        <taxon>Pseudomonadati</taxon>
        <taxon>Nitrospirota</taxon>
        <taxon>Nitrospiria</taxon>
        <taxon>Nitrospirales</taxon>
        <taxon>Nitrospiraceae</taxon>
        <taxon>Nitrospira</taxon>
    </lineage>
</organism>
<dbReference type="RefSeq" id="WP_121990504.1">
    <property type="nucleotide sequence ID" value="NZ_OUNR01000019.1"/>
</dbReference>
<dbReference type="InterPro" id="IPR019734">
    <property type="entry name" value="TPR_rpt"/>
</dbReference>
<proteinExistence type="predicted"/>
<dbReference type="Pfam" id="PF13432">
    <property type="entry name" value="TPR_16"/>
    <property type="match status" value="1"/>
</dbReference>
<keyword evidence="1" id="KW-0802">TPR repeat</keyword>
<dbReference type="InParanoid" id="A0A330L8N7"/>
<reference evidence="3" key="1">
    <citation type="submission" date="2018-04" db="EMBL/GenBank/DDBJ databases">
        <authorList>
            <person name="Lucker S."/>
            <person name="Sakoula D."/>
        </authorList>
    </citation>
    <scope>NUCLEOTIDE SEQUENCE [LARGE SCALE GENOMIC DNA]</scope>
</reference>
<dbReference type="PROSITE" id="PS50005">
    <property type="entry name" value="TPR"/>
    <property type="match status" value="1"/>
</dbReference>
<dbReference type="SMART" id="SM00028">
    <property type="entry name" value="TPR"/>
    <property type="match status" value="2"/>
</dbReference>
<name>A0A330L8N7_9BACT</name>
<evidence type="ECO:0000313" key="3">
    <source>
        <dbReference type="Proteomes" id="UP000248168"/>
    </source>
</evidence>
<dbReference type="AlphaFoldDB" id="A0A330L8N7"/>
<dbReference type="Gene3D" id="1.25.40.10">
    <property type="entry name" value="Tetratricopeptide repeat domain"/>
    <property type="match status" value="1"/>
</dbReference>
<gene>
    <name evidence="2" type="ORF">NITLEN_60136</name>
</gene>
<evidence type="ECO:0000313" key="2">
    <source>
        <dbReference type="EMBL" id="SPP66333.1"/>
    </source>
</evidence>
<protein>
    <submittedName>
        <fullName evidence="2">Uncharacterized protein</fullName>
    </submittedName>
</protein>
<dbReference type="SUPFAM" id="SSF48452">
    <property type="entry name" value="TPR-like"/>
    <property type="match status" value="1"/>
</dbReference>
<dbReference type="PROSITE" id="PS51257">
    <property type="entry name" value="PROKAR_LIPOPROTEIN"/>
    <property type="match status" value="1"/>
</dbReference>
<sequence length="138" mass="15009">MTYREIVVMAMVGLTLLGLGCQSTPKRTVLSAPGGTNAAASRHNDEGIQAYQQQQWERAKQHFDAAIAASPEFAEAHYNLGMTLYRLKAMQEGDAHFIKAANLAPGNKVIWDAPPLRGVKVPDKEVPGMSSDGHMHSH</sequence>
<evidence type="ECO:0000256" key="1">
    <source>
        <dbReference type="PROSITE-ProRule" id="PRU00339"/>
    </source>
</evidence>